<dbReference type="AlphaFoldDB" id="A0A6A5V5H8"/>
<reference evidence="3" key="1">
    <citation type="journal article" date="2020" name="Stud. Mycol.">
        <title>101 Dothideomycetes genomes: a test case for predicting lifestyles and emergence of pathogens.</title>
        <authorList>
            <person name="Haridas S."/>
            <person name="Albert R."/>
            <person name="Binder M."/>
            <person name="Bloem J."/>
            <person name="Labutti K."/>
            <person name="Salamov A."/>
            <person name="Andreopoulos B."/>
            <person name="Baker S."/>
            <person name="Barry K."/>
            <person name="Bills G."/>
            <person name="Bluhm B."/>
            <person name="Cannon C."/>
            <person name="Castanera R."/>
            <person name="Culley D."/>
            <person name="Daum C."/>
            <person name="Ezra D."/>
            <person name="Gonzalez J."/>
            <person name="Henrissat B."/>
            <person name="Kuo A."/>
            <person name="Liang C."/>
            <person name="Lipzen A."/>
            <person name="Lutzoni F."/>
            <person name="Magnuson J."/>
            <person name="Mondo S."/>
            <person name="Nolan M."/>
            <person name="Ohm R."/>
            <person name="Pangilinan J."/>
            <person name="Park H.-J."/>
            <person name="Ramirez L."/>
            <person name="Alfaro M."/>
            <person name="Sun H."/>
            <person name="Tritt A."/>
            <person name="Yoshinaga Y."/>
            <person name="Zwiers L.-H."/>
            <person name="Turgeon B."/>
            <person name="Goodwin S."/>
            <person name="Spatafora J."/>
            <person name="Crous P."/>
            <person name="Grigoriev I."/>
        </authorList>
    </citation>
    <scope>NUCLEOTIDE SEQUENCE</scope>
    <source>
        <strain evidence="3">CBS 107.79</strain>
    </source>
</reference>
<gene>
    <name evidence="3" type="ORF">BU23DRAFT_555432</name>
</gene>
<feature type="domain" description="Azaphilone pigments biosynthesis cluster protein L N-terminal" evidence="2">
    <location>
        <begin position="2"/>
        <end position="120"/>
    </location>
</feature>
<dbReference type="EMBL" id="ML976690">
    <property type="protein sequence ID" value="KAF1971900.1"/>
    <property type="molecule type" value="Genomic_DNA"/>
</dbReference>
<protein>
    <recommendedName>
        <fullName evidence="2">Azaphilone pigments biosynthesis cluster protein L N-terminal domain-containing protein</fullName>
    </recommendedName>
</protein>
<evidence type="ECO:0000256" key="1">
    <source>
        <dbReference type="SAM" id="SignalP"/>
    </source>
</evidence>
<accession>A0A6A5V5H8</accession>
<dbReference type="OrthoDB" id="5068804at2759"/>
<proteinExistence type="predicted"/>
<feature type="signal peptide" evidence="1">
    <location>
        <begin position="1"/>
        <end position="18"/>
    </location>
</feature>
<keyword evidence="1" id="KW-0732">Signal</keyword>
<keyword evidence="4" id="KW-1185">Reference proteome</keyword>
<name>A0A6A5V5H8_9PLEO</name>
<organism evidence="3 4">
    <name type="scientific">Bimuria novae-zelandiae CBS 107.79</name>
    <dbReference type="NCBI Taxonomy" id="1447943"/>
    <lineage>
        <taxon>Eukaryota</taxon>
        <taxon>Fungi</taxon>
        <taxon>Dikarya</taxon>
        <taxon>Ascomycota</taxon>
        <taxon>Pezizomycotina</taxon>
        <taxon>Dothideomycetes</taxon>
        <taxon>Pleosporomycetidae</taxon>
        <taxon>Pleosporales</taxon>
        <taxon>Massarineae</taxon>
        <taxon>Didymosphaeriaceae</taxon>
        <taxon>Bimuria</taxon>
    </lineage>
</organism>
<feature type="chain" id="PRO_5025421080" description="Azaphilone pigments biosynthesis cluster protein L N-terminal domain-containing protein" evidence="1">
    <location>
        <begin position="19"/>
        <end position="122"/>
    </location>
</feature>
<evidence type="ECO:0000313" key="4">
    <source>
        <dbReference type="Proteomes" id="UP000800036"/>
    </source>
</evidence>
<dbReference type="InterPro" id="IPR031348">
    <property type="entry name" value="PigL_N"/>
</dbReference>
<dbReference type="Proteomes" id="UP000800036">
    <property type="component" value="Unassembled WGS sequence"/>
</dbReference>
<sequence length="122" mass="13650">MADPVSLASGLLALVIFAHKSCVTLYTTFQSFKTQPKRVPDLVDELEALVGVSESLTDVMKSEPDAHLSALELPLRRCGNACGEFLQELQSCCQRSGNDRRSFRDWAKLRYMGDNIDDLKIR</sequence>
<evidence type="ECO:0000313" key="3">
    <source>
        <dbReference type="EMBL" id="KAF1971900.1"/>
    </source>
</evidence>
<dbReference type="Pfam" id="PF17111">
    <property type="entry name" value="PigL_N"/>
    <property type="match status" value="1"/>
</dbReference>
<evidence type="ECO:0000259" key="2">
    <source>
        <dbReference type="Pfam" id="PF17111"/>
    </source>
</evidence>